<sequence length="252" mass="27756">MISTVYRSFHIPDAELTAGAIPFDVAEYLEKLGLLRAKADGARLELCARAPLSDRLEDVRAALHKTGMIGPARGELMALRLVPEGPELAVIDRSAVRILGLWVHKVHVNGLVQGSGPPQVWLSRRAAHAEWNANRFDTLVAGGCAAGHGIEQTVRLESWQEAGLTSAQLADLKPVSRMSVQYPSERGFLREVLIIFDLDLPGNFTPECHDGEIDWAKRVSLDEMHHLLLDGTEMKMSSALVCRDLLRRLGKT</sequence>
<dbReference type="EMBL" id="FBYC01000001">
    <property type="protein sequence ID" value="CUX79432.1"/>
    <property type="molecule type" value="Genomic_DNA"/>
</dbReference>
<dbReference type="InterPro" id="IPR015797">
    <property type="entry name" value="NUDIX_hydrolase-like_dom_sf"/>
</dbReference>
<dbReference type="Proteomes" id="UP000050413">
    <property type="component" value="Unassembled WGS sequence"/>
</dbReference>
<organism evidence="3 4">
    <name type="scientific">Roseibaca calidilacus</name>
    <dbReference type="NCBI Taxonomy" id="1666912"/>
    <lineage>
        <taxon>Bacteria</taxon>
        <taxon>Pseudomonadati</taxon>
        <taxon>Pseudomonadota</taxon>
        <taxon>Alphaproteobacteria</taxon>
        <taxon>Rhodobacterales</taxon>
        <taxon>Paracoccaceae</taxon>
        <taxon>Roseinatronobacter</taxon>
    </lineage>
</organism>
<evidence type="ECO:0000259" key="1">
    <source>
        <dbReference type="PROSITE" id="PS51462"/>
    </source>
</evidence>
<name>A0A0P7YU98_9RHOB</name>
<dbReference type="Pfam" id="PF00293">
    <property type="entry name" value="NUDIX"/>
    <property type="match status" value="1"/>
</dbReference>
<keyword evidence="5" id="KW-1185">Reference proteome</keyword>
<dbReference type="RefSeq" id="WP_072244244.1">
    <property type="nucleotide sequence ID" value="NZ_FBYC01000001.1"/>
</dbReference>
<dbReference type="PROSITE" id="PS51462">
    <property type="entry name" value="NUDIX"/>
    <property type="match status" value="1"/>
</dbReference>
<feature type="domain" description="Nudix hydrolase" evidence="1">
    <location>
        <begin position="101"/>
        <end position="242"/>
    </location>
</feature>
<dbReference type="Proteomes" id="UP000182045">
    <property type="component" value="Unassembled WGS sequence"/>
</dbReference>
<evidence type="ECO:0000313" key="2">
    <source>
        <dbReference type="EMBL" id="CUX79432.1"/>
    </source>
</evidence>
<comment type="caution">
    <text evidence="3">The sequence shown here is derived from an EMBL/GenBank/DDBJ whole genome shotgun (WGS) entry which is preliminary data.</text>
</comment>
<evidence type="ECO:0000313" key="4">
    <source>
        <dbReference type="Proteomes" id="UP000050413"/>
    </source>
</evidence>
<dbReference type="Gene3D" id="3.90.79.10">
    <property type="entry name" value="Nucleoside Triphosphate Pyrophosphohydrolase"/>
    <property type="match status" value="1"/>
</dbReference>
<reference evidence="3 4" key="1">
    <citation type="submission" date="2015-09" db="EMBL/GenBank/DDBJ databases">
        <title>Identification and resolution of microdiversity through metagenomic sequencing of parallel consortia.</title>
        <authorList>
            <person name="Nelson W.C."/>
            <person name="Romine M.F."/>
            <person name="Lindemann S.R."/>
        </authorList>
    </citation>
    <scope>NUCLEOTIDE SEQUENCE [LARGE SCALE GENOMIC DNA]</scope>
    <source>
        <strain evidence="3">HL-91</strain>
    </source>
</reference>
<evidence type="ECO:0000313" key="3">
    <source>
        <dbReference type="EMBL" id="KPP94023.1"/>
    </source>
</evidence>
<evidence type="ECO:0000313" key="5">
    <source>
        <dbReference type="Proteomes" id="UP000182045"/>
    </source>
</evidence>
<dbReference type="GO" id="GO:0003824">
    <property type="term" value="F:catalytic activity"/>
    <property type="evidence" value="ECO:0007669"/>
    <property type="project" value="UniProtKB-ARBA"/>
</dbReference>
<proteinExistence type="predicted"/>
<dbReference type="AlphaFoldDB" id="A0A0P7YU98"/>
<accession>A0A0P7YU98</accession>
<dbReference type="STRING" id="1666912.Ga0058931_0111"/>
<dbReference type="EMBL" id="LJSG01000007">
    <property type="protein sequence ID" value="KPP94023.1"/>
    <property type="molecule type" value="Genomic_DNA"/>
</dbReference>
<gene>
    <name evidence="2" type="ORF">Ga0058931_0111</name>
    <name evidence="3" type="ORF">HLUCCA05_12665</name>
</gene>
<dbReference type="OrthoDB" id="7863301at2"/>
<dbReference type="InterPro" id="IPR000086">
    <property type="entry name" value="NUDIX_hydrolase_dom"/>
</dbReference>
<dbReference type="SUPFAM" id="SSF55811">
    <property type="entry name" value="Nudix"/>
    <property type="match status" value="1"/>
</dbReference>
<protein>
    <submittedName>
        <fullName evidence="2 3">NUDIX domain</fullName>
    </submittedName>
</protein>
<reference evidence="2 5" key="2">
    <citation type="submission" date="2016-01" db="EMBL/GenBank/DDBJ databases">
        <authorList>
            <person name="Varghese N."/>
        </authorList>
    </citation>
    <scope>NUCLEOTIDE SEQUENCE [LARGE SCALE GENOMIC DNA]</scope>
    <source>
        <strain evidence="2 5">HL-91</strain>
    </source>
</reference>